<comment type="caution">
    <text evidence="2">The sequence shown here is derived from an EMBL/GenBank/DDBJ whole genome shotgun (WGS) entry which is preliminary data.</text>
</comment>
<organism evidence="2 3">
    <name type="scientific">Halonatronomonas betaini</name>
    <dbReference type="NCBI Taxonomy" id="2778430"/>
    <lineage>
        <taxon>Bacteria</taxon>
        <taxon>Bacillati</taxon>
        <taxon>Bacillota</taxon>
        <taxon>Clostridia</taxon>
        <taxon>Halanaerobiales</taxon>
        <taxon>Halarsenatibacteraceae</taxon>
        <taxon>Halonatronomonas</taxon>
    </lineage>
</organism>
<feature type="domain" description="NADPH-dependent FMN reductase-like" evidence="1">
    <location>
        <begin position="1"/>
        <end position="156"/>
    </location>
</feature>
<gene>
    <name evidence="2" type="ORF">I0Q91_04105</name>
</gene>
<dbReference type="EMBL" id="JADPIE010000002">
    <property type="protein sequence ID" value="MBF8436252.1"/>
    <property type="molecule type" value="Genomic_DNA"/>
</dbReference>
<dbReference type="Pfam" id="PF03358">
    <property type="entry name" value="FMN_red"/>
    <property type="match status" value="1"/>
</dbReference>
<evidence type="ECO:0000259" key="1">
    <source>
        <dbReference type="Pfam" id="PF03358"/>
    </source>
</evidence>
<dbReference type="PANTHER" id="PTHR43741">
    <property type="entry name" value="FMN-DEPENDENT NADH-AZOREDUCTASE 1"/>
    <property type="match status" value="1"/>
</dbReference>
<keyword evidence="3" id="KW-1185">Reference proteome</keyword>
<dbReference type="AlphaFoldDB" id="A0A931AP11"/>
<dbReference type="Proteomes" id="UP000621436">
    <property type="component" value="Unassembled WGS sequence"/>
</dbReference>
<dbReference type="SUPFAM" id="SSF52218">
    <property type="entry name" value="Flavoproteins"/>
    <property type="match status" value="1"/>
</dbReference>
<sequence length="245" mass="28047">MKITIIYGNQRKGSTYNSVQLLKEELNRNGTIEYSEVFLPADLPEFCRGCFDCILKGEEHCPDKKQIQSVIAKMLSADGVILASPVYALDVSAPMKNLLDHLCYLWLAHRPDNQFFTKTGFVLSTSAGKGTKRTNRTLKLTLDYLGFKRVYSYGVNVAASDWSGISEKKKTKIKADLTKKAAKFYKATINRENLRFRPKTRGIFLMMKNLIKTYDDDNLDKNYWLKQGWLNGNSPYKKEVISEEK</sequence>
<reference evidence="2" key="1">
    <citation type="submission" date="2020-11" db="EMBL/GenBank/DDBJ databases">
        <title>Halonatronomonas betainensis gen. nov., sp. nov. a novel haloalkaliphilic representative of the family Halanaerobiacae capable of betaine degradation.</title>
        <authorList>
            <person name="Boltyanskaya Y."/>
            <person name="Kevbrin V."/>
            <person name="Detkova E."/>
            <person name="Grouzdev D.S."/>
            <person name="Koziaeva V."/>
            <person name="Zhilina T."/>
        </authorList>
    </citation>
    <scope>NUCLEOTIDE SEQUENCE</scope>
    <source>
        <strain evidence="2">Z-7014</strain>
    </source>
</reference>
<protein>
    <submittedName>
        <fullName evidence="2">NAD(P)H-dependent oxidoreductase</fullName>
    </submittedName>
</protein>
<name>A0A931AP11_9FIRM</name>
<dbReference type="PANTHER" id="PTHR43741:SF4">
    <property type="entry name" value="FMN-DEPENDENT NADH:QUINONE OXIDOREDUCTASE"/>
    <property type="match status" value="1"/>
</dbReference>
<evidence type="ECO:0000313" key="2">
    <source>
        <dbReference type="EMBL" id="MBF8436252.1"/>
    </source>
</evidence>
<dbReference type="GO" id="GO:0016491">
    <property type="term" value="F:oxidoreductase activity"/>
    <property type="evidence" value="ECO:0007669"/>
    <property type="project" value="InterPro"/>
</dbReference>
<dbReference type="Gene3D" id="3.40.50.360">
    <property type="match status" value="1"/>
</dbReference>
<dbReference type="InterPro" id="IPR029039">
    <property type="entry name" value="Flavoprotein-like_sf"/>
</dbReference>
<dbReference type="InterPro" id="IPR050104">
    <property type="entry name" value="FMN-dep_NADH:Q_OxRdtase_AzoR1"/>
</dbReference>
<dbReference type="InterPro" id="IPR005025">
    <property type="entry name" value="FMN_Rdtase-like_dom"/>
</dbReference>
<accession>A0A931AP11</accession>
<proteinExistence type="predicted"/>
<dbReference type="RefSeq" id="WP_270453052.1">
    <property type="nucleotide sequence ID" value="NZ_JADPIE010000002.1"/>
</dbReference>
<evidence type="ECO:0000313" key="3">
    <source>
        <dbReference type="Proteomes" id="UP000621436"/>
    </source>
</evidence>